<evidence type="ECO:0000256" key="2">
    <source>
        <dbReference type="ARBA" id="ARBA00023136"/>
    </source>
</evidence>
<keyword evidence="3" id="KW-0998">Cell outer membrane</keyword>
<accession>A0A4R6J1Y1</accession>
<name>A0A4R6J1Y1_9BACT</name>
<evidence type="ECO:0000313" key="6">
    <source>
        <dbReference type="EMBL" id="TDO28266.1"/>
    </source>
</evidence>
<dbReference type="InterPro" id="IPR013783">
    <property type="entry name" value="Ig-like_fold"/>
</dbReference>
<evidence type="ECO:0000256" key="3">
    <source>
        <dbReference type="ARBA" id="ARBA00023237"/>
    </source>
</evidence>
<reference evidence="6 7" key="1">
    <citation type="submission" date="2019-03" db="EMBL/GenBank/DDBJ databases">
        <title>Genomic Encyclopedia of Archaeal and Bacterial Type Strains, Phase II (KMG-II): from individual species to whole genera.</title>
        <authorList>
            <person name="Goeker M."/>
        </authorList>
    </citation>
    <scope>NUCLEOTIDE SEQUENCE [LARGE SCALE GENOMIC DNA]</scope>
    <source>
        <strain evidence="6 7">DSM 28323</strain>
    </source>
</reference>
<dbReference type="EMBL" id="SNWP01000010">
    <property type="protein sequence ID" value="TDO28266.1"/>
    <property type="molecule type" value="Genomic_DNA"/>
</dbReference>
<evidence type="ECO:0000256" key="1">
    <source>
        <dbReference type="ARBA" id="ARBA00004442"/>
    </source>
</evidence>
<gene>
    <name evidence="6" type="ORF">BC659_0329</name>
</gene>
<keyword evidence="2" id="KW-0472">Membrane</keyword>
<sequence>MKKLTAFLLLMGIFSVTQIFAQNTSLKGTVTDTTNKVNLQHAVVSLLRPKDSVLVKFVRTDQQGQFSFTNLPPAKYIMIISYPDYADFVDDIDLVAQPQKNLGNVSVTTKAHLLEEVIVKQRIAAIRMKGDTTEYRADSFYVGPNANVQDLLKRMPGIQVNSKGEISAQGQKVEKILVDGEEFFSDDPAVVTQNLRADAVDKVQVFDKKSDQAVFTGIDDGKTAKTINLQLKEDAKKGYFGKLEAGSDFDRYKYGKGMLNAFKGKRKLAAYITNDNTKFESLNWNERNNYGSNNDNMQVMEDGGIAIFSTGDEFSYGQGLPTSTTGGLLFSNKWNQDKHNINTAYQYNNLNVKGRIQTTSQTILPDTSFTNTQDQNFVSDRKRNRINSKYELRIDSTSTLKMTLTGSIVTNRNANSFLGKAISEDGKLINQSDRTTTNDGEDRNLLGSLQWQKRLKKKGRTLSFNGDFSVMNKTNDGYLLAKNDFYDKNGSLVRQDNLDQFKTNDEALSSINGKVAYTEPLWKNTFMELNYRFAFNRNNAERNTLERTSPGGKYENIIDTLSNHFIYNSNNHMGGFTLRLNEKKFNLYGGASLGSVRFNLDDINKGNNRNISFTNFLPNAGITFNPKKQTRINLNYNGTTRNPTLQQIQPFIDNTDPLNITIGNPNLKQEFRHNFTFSYSDYKVLKSKNFYLSGNFSTTSNAITNANFIDSIGRRVNQAINVNGNYNGYIWSRYGFDVFPSYNLSFGFSPNISRFVNRVNGLENVSTNNSYGFEVSLGHWTDKKLSFYLNFESRYNQSKSSIRPEAVTKYWSHTSYANLSLKLPAKLFLEVNSEINLYQKTALFANNSNVYLVNSSLKKTFGKSDKLEMKVAINDIFNQNQNIDRNISTNFITETIRQNIQRFWMFTIAYNFSKNGKPTNGF</sequence>
<dbReference type="InterPro" id="IPR008969">
    <property type="entry name" value="CarboxyPept-like_regulatory"/>
</dbReference>
<protein>
    <submittedName>
        <fullName evidence="6">Outer membrane receptor protein involved in Fe transport</fullName>
    </submittedName>
</protein>
<dbReference type="Gene3D" id="2.40.170.20">
    <property type="entry name" value="TonB-dependent receptor, beta-barrel domain"/>
    <property type="match status" value="1"/>
</dbReference>
<evidence type="ECO:0000256" key="4">
    <source>
        <dbReference type="SAM" id="SignalP"/>
    </source>
</evidence>
<evidence type="ECO:0000313" key="7">
    <source>
        <dbReference type="Proteomes" id="UP000295741"/>
    </source>
</evidence>
<dbReference type="InterPro" id="IPR036942">
    <property type="entry name" value="Beta-barrel_TonB_sf"/>
</dbReference>
<evidence type="ECO:0000259" key="5">
    <source>
        <dbReference type="Pfam" id="PF14905"/>
    </source>
</evidence>
<dbReference type="RefSeq" id="WP_133472820.1">
    <property type="nucleotide sequence ID" value="NZ_SNWP01000010.1"/>
</dbReference>
<dbReference type="Pfam" id="PF14905">
    <property type="entry name" value="OMP_b-brl_3"/>
    <property type="match status" value="1"/>
</dbReference>
<keyword evidence="6" id="KW-0675">Receptor</keyword>
<dbReference type="Gene3D" id="2.60.40.10">
    <property type="entry name" value="Immunoglobulins"/>
    <property type="match status" value="1"/>
</dbReference>
<dbReference type="SUPFAM" id="SSF49464">
    <property type="entry name" value="Carboxypeptidase regulatory domain-like"/>
    <property type="match status" value="1"/>
</dbReference>
<dbReference type="Pfam" id="PF13620">
    <property type="entry name" value="CarboxypepD_reg"/>
    <property type="match status" value="1"/>
</dbReference>
<keyword evidence="7" id="KW-1185">Reference proteome</keyword>
<dbReference type="OrthoDB" id="606930at2"/>
<organism evidence="6 7">
    <name type="scientific">Sediminibacterium goheungense</name>
    <dbReference type="NCBI Taxonomy" id="1086393"/>
    <lineage>
        <taxon>Bacteria</taxon>
        <taxon>Pseudomonadati</taxon>
        <taxon>Bacteroidota</taxon>
        <taxon>Chitinophagia</taxon>
        <taxon>Chitinophagales</taxon>
        <taxon>Chitinophagaceae</taxon>
        <taxon>Sediminibacterium</taxon>
    </lineage>
</organism>
<dbReference type="InterPro" id="IPR041700">
    <property type="entry name" value="OMP_b-brl_3"/>
</dbReference>
<dbReference type="Proteomes" id="UP000295741">
    <property type="component" value="Unassembled WGS sequence"/>
</dbReference>
<dbReference type="GO" id="GO:0009279">
    <property type="term" value="C:cell outer membrane"/>
    <property type="evidence" value="ECO:0007669"/>
    <property type="project" value="UniProtKB-SubCell"/>
</dbReference>
<dbReference type="AlphaFoldDB" id="A0A4R6J1Y1"/>
<feature type="domain" description="Outer membrane protein beta-barrel" evidence="5">
    <location>
        <begin position="454"/>
        <end position="910"/>
    </location>
</feature>
<comment type="subcellular location">
    <subcellularLocation>
        <location evidence="1">Cell outer membrane</location>
    </subcellularLocation>
</comment>
<feature type="signal peptide" evidence="4">
    <location>
        <begin position="1"/>
        <end position="21"/>
    </location>
</feature>
<keyword evidence="4" id="KW-0732">Signal</keyword>
<proteinExistence type="predicted"/>
<comment type="caution">
    <text evidence="6">The sequence shown here is derived from an EMBL/GenBank/DDBJ whole genome shotgun (WGS) entry which is preliminary data.</text>
</comment>
<feature type="chain" id="PRO_5020746916" evidence="4">
    <location>
        <begin position="22"/>
        <end position="922"/>
    </location>
</feature>
<dbReference type="SUPFAM" id="SSF56935">
    <property type="entry name" value="Porins"/>
    <property type="match status" value="1"/>
</dbReference>